<dbReference type="STRING" id="1790.A5645_11170"/>
<protein>
    <submittedName>
        <fullName evidence="3">Uncharacterized protein</fullName>
    </submittedName>
</protein>
<keyword evidence="2" id="KW-1133">Transmembrane helix</keyword>
<evidence type="ECO:0000256" key="2">
    <source>
        <dbReference type="SAM" id="Phobius"/>
    </source>
</evidence>
<name>A0A1A3CPJ6_MYCAS</name>
<evidence type="ECO:0000313" key="3">
    <source>
        <dbReference type="EMBL" id="OBI88282.1"/>
    </source>
</evidence>
<evidence type="ECO:0000256" key="1">
    <source>
        <dbReference type="SAM" id="MobiDB-lite"/>
    </source>
</evidence>
<organism evidence="3 4">
    <name type="scientific">Mycobacterium asiaticum</name>
    <dbReference type="NCBI Taxonomy" id="1790"/>
    <lineage>
        <taxon>Bacteria</taxon>
        <taxon>Bacillati</taxon>
        <taxon>Actinomycetota</taxon>
        <taxon>Actinomycetes</taxon>
        <taxon>Mycobacteriales</taxon>
        <taxon>Mycobacteriaceae</taxon>
        <taxon>Mycobacterium</taxon>
    </lineage>
</organism>
<comment type="caution">
    <text evidence="3">The sequence shown here is derived from an EMBL/GenBank/DDBJ whole genome shotgun (WGS) entry which is preliminary data.</text>
</comment>
<keyword evidence="2" id="KW-0812">Transmembrane</keyword>
<sequence length="189" mass="20010">MTAPSDPGPRDNPPEPGESPGEPRTRIIRRAPTAPLPPIPDSAQPTQIIRRAPSLASGQVPPPTVLPTKTRARTAVAASAVSIISGWATSVVATDLIAGWWQTDRLFCIAVGFLALVFAVTTVSGVILLLLRRPVGRWLLVAGAAVALLTYLGVFIAGARVAWLVHLLPLLPVASGVLVMLNETKRWVE</sequence>
<evidence type="ECO:0000313" key="4">
    <source>
        <dbReference type="Proteomes" id="UP000093795"/>
    </source>
</evidence>
<reference evidence="3 4" key="1">
    <citation type="submission" date="2016-06" db="EMBL/GenBank/DDBJ databases">
        <authorList>
            <person name="Kjaerup R.B."/>
            <person name="Dalgaard T.S."/>
            <person name="Juul-Madsen H.R."/>
        </authorList>
    </citation>
    <scope>NUCLEOTIDE SEQUENCE [LARGE SCALE GENOMIC DNA]</scope>
    <source>
        <strain evidence="3 4">1081914.2</strain>
    </source>
</reference>
<dbReference type="Proteomes" id="UP000093795">
    <property type="component" value="Unassembled WGS sequence"/>
</dbReference>
<dbReference type="eggNOG" id="ENOG5031DS3">
    <property type="taxonomic scope" value="Bacteria"/>
</dbReference>
<dbReference type="EMBL" id="LZKQ01000074">
    <property type="protein sequence ID" value="OBI88282.1"/>
    <property type="molecule type" value="Genomic_DNA"/>
</dbReference>
<proteinExistence type="predicted"/>
<keyword evidence="2" id="KW-0472">Membrane</keyword>
<feature type="transmembrane region" description="Helical" evidence="2">
    <location>
        <begin position="107"/>
        <end position="131"/>
    </location>
</feature>
<dbReference type="RefSeq" id="WP_065120129.1">
    <property type="nucleotide sequence ID" value="NZ_LZKQ01000074.1"/>
</dbReference>
<feature type="region of interest" description="Disordered" evidence="1">
    <location>
        <begin position="1"/>
        <end position="44"/>
    </location>
</feature>
<dbReference type="AlphaFoldDB" id="A0A1A3CPJ6"/>
<gene>
    <name evidence="3" type="ORF">A9X01_15555</name>
</gene>
<accession>A0A1A3CPJ6</accession>
<feature type="transmembrane region" description="Helical" evidence="2">
    <location>
        <begin position="138"/>
        <end position="157"/>
    </location>
</feature>
<feature type="transmembrane region" description="Helical" evidence="2">
    <location>
        <begin position="76"/>
        <end position="101"/>
    </location>
</feature>
<feature type="transmembrane region" description="Helical" evidence="2">
    <location>
        <begin position="163"/>
        <end position="181"/>
    </location>
</feature>